<dbReference type="NCBIfam" id="TIGR04183">
    <property type="entry name" value="Por_Secre_tail"/>
    <property type="match status" value="1"/>
</dbReference>
<proteinExistence type="predicted"/>
<accession>A0A2T6C1Z2</accession>
<name>A0A2T6C1Z2_9FLAO</name>
<evidence type="ECO:0000313" key="4">
    <source>
        <dbReference type="EMBL" id="PTX62342.1"/>
    </source>
</evidence>
<gene>
    <name evidence="4" type="ORF">C8N46_103442</name>
</gene>
<dbReference type="Proteomes" id="UP000244090">
    <property type="component" value="Unassembled WGS sequence"/>
</dbReference>
<dbReference type="OrthoDB" id="5381604at2"/>
<sequence>MKKITLFLILLPFFAFSQNIVYNFNTTGDVEGFTQGGIGSFDVPAPGGSLECSGWTGGFQQVRSPEGLNLVEADYAILRIVVENATNNDIWQVINYDTADQNAGQGEKLDFTMPIVTAGSGFTTFDLAIPVNPDNGGTLDRVGIRAKQGNTFGLTGTLKIDQFMIVNTIVEDMWVANPNFETSSDWSASGGETTASFSTMSPQEGSQSGVLTFTADQTSNQFLENTIYDFGMEVNPEEINSTFWVRSSRAGIQVQITYDIFDAAGTKITGNNTGAYTITAADTWEEVTTNKVINDPFHQIQYRLKVRSQSNALTGDVVMFDNVTASFTYATLSNESFETTPNFTMYPNPVKNELFINSENDIQKVEIFNITGQRILEANNSKRINTSSLRNGIYMVKLTSENGGVSVKKLIKN</sequence>
<dbReference type="InterPro" id="IPR026444">
    <property type="entry name" value="Secre_tail"/>
</dbReference>
<organism evidence="4 5">
    <name type="scientific">Kordia periserrulae</name>
    <dbReference type="NCBI Taxonomy" id="701523"/>
    <lineage>
        <taxon>Bacteria</taxon>
        <taxon>Pseudomonadati</taxon>
        <taxon>Bacteroidota</taxon>
        <taxon>Flavobacteriia</taxon>
        <taxon>Flavobacteriales</taxon>
        <taxon>Flavobacteriaceae</taxon>
        <taxon>Kordia</taxon>
    </lineage>
</organism>
<feature type="domain" description="Secretion system C-terminal sorting" evidence="3">
    <location>
        <begin position="345"/>
        <end position="411"/>
    </location>
</feature>
<evidence type="ECO:0000259" key="3">
    <source>
        <dbReference type="Pfam" id="PF18962"/>
    </source>
</evidence>
<keyword evidence="5" id="KW-1185">Reference proteome</keyword>
<dbReference type="RefSeq" id="WP_108114543.1">
    <property type="nucleotide sequence ID" value="NZ_QBKT01000003.1"/>
</dbReference>
<feature type="signal peptide" evidence="2">
    <location>
        <begin position="1"/>
        <end position="17"/>
    </location>
</feature>
<evidence type="ECO:0000256" key="1">
    <source>
        <dbReference type="ARBA" id="ARBA00022729"/>
    </source>
</evidence>
<keyword evidence="1 2" id="KW-0732">Signal</keyword>
<dbReference type="EMBL" id="QBKT01000003">
    <property type="protein sequence ID" value="PTX62342.1"/>
    <property type="molecule type" value="Genomic_DNA"/>
</dbReference>
<comment type="caution">
    <text evidence="4">The sequence shown here is derived from an EMBL/GenBank/DDBJ whole genome shotgun (WGS) entry which is preliminary data.</text>
</comment>
<evidence type="ECO:0000256" key="2">
    <source>
        <dbReference type="SAM" id="SignalP"/>
    </source>
</evidence>
<dbReference type="Pfam" id="PF18962">
    <property type="entry name" value="Por_Secre_tail"/>
    <property type="match status" value="1"/>
</dbReference>
<evidence type="ECO:0000313" key="5">
    <source>
        <dbReference type="Proteomes" id="UP000244090"/>
    </source>
</evidence>
<reference evidence="4 5" key="1">
    <citation type="submission" date="2018-04" db="EMBL/GenBank/DDBJ databases">
        <title>Genomic Encyclopedia of Archaeal and Bacterial Type Strains, Phase II (KMG-II): from individual species to whole genera.</title>
        <authorList>
            <person name="Goeker M."/>
        </authorList>
    </citation>
    <scope>NUCLEOTIDE SEQUENCE [LARGE SCALE GENOMIC DNA]</scope>
    <source>
        <strain evidence="4 5">DSM 25731</strain>
    </source>
</reference>
<dbReference type="AlphaFoldDB" id="A0A2T6C1Z2"/>
<protein>
    <submittedName>
        <fullName evidence="4">Putative secreted protein (Por secretion system target)</fullName>
    </submittedName>
</protein>
<feature type="chain" id="PRO_5015774999" evidence="2">
    <location>
        <begin position="18"/>
        <end position="413"/>
    </location>
</feature>